<dbReference type="Proteomes" id="UP001153269">
    <property type="component" value="Unassembled WGS sequence"/>
</dbReference>
<evidence type="ECO:0000313" key="2">
    <source>
        <dbReference type="Proteomes" id="UP001153269"/>
    </source>
</evidence>
<sequence length="107" mass="11236">MVQNPKSLGPLNSVCVVLMAGGGPGWLEDEVIYMGTKQRQRGNTEGAYRPRGTVCVECAAAERTGMRGVFEKGPGDSFPFCALAAPENSSAVGADEDPSGHGRTTFE</sequence>
<organism evidence="1 2">
    <name type="scientific">Pleuronectes platessa</name>
    <name type="common">European plaice</name>
    <dbReference type="NCBI Taxonomy" id="8262"/>
    <lineage>
        <taxon>Eukaryota</taxon>
        <taxon>Metazoa</taxon>
        <taxon>Chordata</taxon>
        <taxon>Craniata</taxon>
        <taxon>Vertebrata</taxon>
        <taxon>Euteleostomi</taxon>
        <taxon>Actinopterygii</taxon>
        <taxon>Neopterygii</taxon>
        <taxon>Teleostei</taxon>
        <taxon>Neoteleostei</taxon>
        <taxon>Acanthomorphata</taxon>
        <taxon>Carangaria</taxon>
        <taxon>Pleuronectiformes</taxon>
        <taxon>Pleuronectoidei</taxon>
        <taxon>Pleuronectidae</taxon>
        <taxon>Pleuronectes</taxon>
    </lineage>
</organism>
<gene>
    <name evidence="1" type="ORF">PLEPLA_LOCUS37039</name>
</gene>
<accession>A0A9N7VEC3</accession>
<dbReference type="EMBL" id="CADEAL010004012">
    <property type="protein sequence ID" value="CAB1449358.1"/>
    <property type="molecule type" value="Genomic_DNA"/>
</dbReference>
<keyword evidence="2" id="KW-1185">Reference proteome</keyword>
<reference evidence="1" key="1">
    <citation type="submission" date="2020-03" db="EMBL/GenBank/DDBJ databases">
        <authorList>
            <person name="Weist P."/>
        </authorList>
    </citation>
    <scope>NUCLEOTIDE SEQUENCE</scope>
</reference>
<dbReference type="AlphaFoldDB" id="A0A9N7VEC3"/>
<proteinExistence type="predicted"/>
<comment type="caution">
    <text evidence="1">The sequence shown here is derived from an EMBL/GenBank/DDBJ whole genome shotgun (WGS) entry which is preliminary data.</text>
</comment>
<name>A0A9N7VEC3_PLEPL</name>
<protein>
    <submittedName>
        <fullName evidence="1">Uncharacterized protein</fullName>
    </submittedName>
</protein>
<evidence type="ECO:0000313" key="1">
    <source>
        <dbReference type="EMBL" id="CAB1449358.1"/>
    </source>
</evidence>